<evidence type="ECO:0000256" key="1">
    <source>
        <dbReference type="SAM" id="Coils"/>
    </source>
</evidence>
<sequence>MAQLNGITAVSDNEIIYEGLTYKAHSGAVQAGDIARWDGIDYSAKPAGAYFRIIELDSDDDGIFTDSEADVDYISTHDADWTIFRLATTTAQLLDAKRKAVETLTEEISQLEAKLSEENTLKVGDYARFVSGDEYAVGTIVVVNLIDELEPHWPYGVRSILATNECRPEDSVKRAQIERLTPAEARAALLTQIDELIPSESL</sequence>
<gene>
    <name evidence="2" type="ORF">BBD42_15495</name>
</gene>
<keyword evidence="1" id="KW-0175">Coiled coil</keyword>
<protein>
    <submittedName>
        <fullName evidence="2">Uncharacterized protein</fullName>
    </submittedName>
</protein>
<evidence type="ECO:0000313" key="2">
    <source>
        <dbReference type="EMBL" id="ANY67712.1"/>
    </source>
</evidence>
<name>A0A1B2DJ15_9BACL</name>
<dbReference type="AlphaFoldDB" id="A0A1B2DJ15"/>
<dbReference type="EMBL" id="CP016808">
    <property type="protein sequence ID" value="ANY67712.1"/>
    <property type="molecule type" value="Genomic_DNA"/>
</dbReference>
<reference evidence="2" key="1">
    <citation type="submission" date="2016-08" db="EMBL/GenBank/DDBJ databases">
        <title>Complete Genome Seqeunce of Paenibacillus sp. BIHB 4019 from tea rhizoplane.</title>
        <authorList>
            <person name="Thakur R."/>
            <person name="Swarnkar M.K."/>
            <person name="Gulati A."/>
        </authorList>
    </citation>
    <scope>NUCLEOTIDE SEQUENCE [LARGE SCALE GENOMIC DNA]</scope>
    <source>
        <strain evidence="2">BIHB4019</strain>
    </source>
</reference>
<proteinExistence type="predicted"/>
<feature type="coiled-coil region" evidence="1">
    <location>
        <begin position="94"/>
        <end position="121"/>
    </location>
</feature>
<accession>A0A1B2DJ15</accession>
<dbReference type="RefSeq" id="WP_099518893.1">
    <property type="nucleotide sequence ID" value="NZ_CP016808.1"/>
</dbReference>
<organism evidence="2">
    <name type="scientific">Paenibacillus sp. BIHB 4019</name>
    <dbReference type="NCBI Taxonomy" id="1870819"/>
    <lineage>
        <taxon>Bacteria</taxon>
        <taxon>Bacillati</taxon>
        <taxon>Bacillota</taxon>
        <taxon>Bacilli</taxon>
        <taxon>Bacillales</taxon>
        <taxon>Paenibacillaceae</taxon>
        <taxon>Paenibacillus</taxon>
    </lineage>
</organism>